<dbReference type="EC" id="2.5.1.61" evidence="7"/>
<dbReference type="Pfam" id="PF01379">
    <property type="entry name" value="Porphobil_deam"/>
    <property type="match status" value="1"/>
</dbReference>
<keyword evidence="4 7" id="KW-0808">Transferase</keyword>
<evidence type="ECO:0000313" key="10">
    <source>
        <dbReference type="EMBL" id="RHK06849.1"/>
    </source>
</evidence>
<dbReference type="HAMAP" id="MF_00260">
    <property type="entry name" value="Porphobil_deam"/>
    <property type="match status" value="1"/>
</dbReference>
<comment type="catalytic activity">
    <reaction evidence="6 7">
        <text>4 porphobilinogen + H2O = hydroxymethylbilane + 4 NH4(+)</text>
        <dbReference type="Rhea" id="RHEA:13185"/>
        <dbReference type="ChEBI" id="CHEBI:15377"/>
        <dbReference type="ChEBI" id="CHEBI:28938"/>
        <dbReference type="ChEBI" id="CHEBI:57845"/>
        <dbReference type="ChEBI" id="CHEBI:58126"/>
        <dbReference type="EC" id="2.5.1.61"/>
    </reaction>
</comment>
<dbReference type="InterPro" id="IPR022418">
    <property type="entry name" value="Porphobilinogen_deaminase_C"/>
</dbReference>
<dbReference type="FunFam" id="3.40.190.10:FF:000005">
    <property type="entry name" value="Porphobilinogen deaminase"/>
    <property type="match status" value="1"/>
</dbReference>
<dbReference type="SUPFAM" id="SSF54782">
    <property type="entry name" value="Porphobilinogen deaminase (hydroxymethylbilane synthase), C-terminal domain"/>
    <property type="match status" value="1"/>
</dbReference>
<dbReference type="Pfam" id="PF03900">
    <property type="entry name" value="Porphobil_deamC"/>
    <property type="match status" value="1"/>
</dbReference>
<dbReference type="GO" id="GO:0004418">
    <property type="term" value="F:hydroxymethylbilane synthase activity"/>
    <property type="evidence" value="ECO:0007669"/>
    <property type="project" value="UniProtKB-UniRule"/>
</dbReference>
<dbReference type="GO" id="GO:0005737">
    <property type="term" value="C:cytoplasm"/>
    <property type="evidence" value="ECO:0007669"/>
    <property type="project" value="UniProtKB-UniRule"/>
</dbReference>
<dbReference type="AlphaFoldDB" id="A0A415EU76"/>
<dbReference type="InterPro" id="IPR022417">
    <property type="entry name" value="Porphobilin_deaminase_N"/>
</dbReference>
<evidence type="ECO:0000259" key="8">
    <source>
        <dbReference type="Pfam" id="PF01379"/>
    </source>
</evidence>
<feature type="domain" description="Porphobilinogen deaminase C-terminal" evidence="9">
    <location>
        <begin position="226"/>
        <end position="293"/>
    </location>
</feature>
<evidence type="ECO:0000256" key="2">
    <source>
        <dbReference type="ARBA" id="ARBA00005638"/>
    </source>
</evidence>
<organism evidence="10 11">
    <name type="scientific">Enterococcus casseliflavus</name>
    <name type="common">Enterococcus flavescens</name>
    <dbReference type="NCBI Taxonomy" id="37734"/>
    <lineage>
        <taxon>Bacteria</taxon>
        <taxon>Bacillati</taxon>
        <taxon>Bacillota</taxon>
        <taxon>Bacilli</taxon>
        <taxon>Lactobacillales</taxon>
        <taxon>Enterococcaceae</taxon>
        <taxon>Enterococcus</taxon>
    </lineage>
</organism>
<comment type="similarity">
    <text evidence="2 7">Belongs to the HMBS family.</text>
</comment>
<dbReference type="Gene3D" id="3.30.160.40">
    <property type="entry name" value="Porphobilinogen deaminase, C-terminal domain"/>
    <property type="match status" value="1"/>
</dbReference>
<gene>
    <name evidence="7" type="primary">hemC</name>
    <name evidence="10" type="ORF">DW084_06645</name>
</gene>
<dbReference type="EMBL" id="QRMZ01000007">
    <property type="protein sequence ID" value="RHK06849.1"/>
    <property type="molecule type" value="Genomic_DNA"/>
</dbReference>
<comment type="function">
    <text evidence="1 7">Tetrapolymerization of the monopyrrole PBG into the hydroxymethylbilane pre-uroporphyrinogen in several discrete steps.</text>
</comment>
<evidence type="ECO:0000256" key="5">
    <source>
        <dbReference type="ARBA" id="ARBA00023244"/>
    </source>
</evidence>
<dbReference type="Proteomes" id="UP000286288">
    <property type="component" value="Unassembled WGS sequence"/>
</dbReference>
<feature type="modified residue" description="S-(dipyrrolylmethanemethyl)cysteine" evidence="7">
    <location>
        <position position="242"/>
    </location>
</feature>
<reference evidence="10 11" key="1">
    <citation type="submission" date="2018-08" db="EMBL/GenBank/DDBJ databases">
        <title>A genome reference for cultivated species of the human gut microbiota.</title>
        <authorList>
            <person name="Zou Y."/>
            <person name="Xue W."/>
            <person name="Luo G."/>
        </authorList>
    </citation>
    <scope>NUCLEOTIDE SEQUENCE [LARGE SCALE GENOMIC DNA]</scope>
    <source>
        <strain evidence="10 11">AF48-16</strain>
    </source>
</reference>
<protein>
    <recommendedName>
        <fullName evidence="7">Porphobilinogen deaminase</fullName>
        <shortName evidence="7">PBG</shortName>
        <ecNumber evidence="7">2.5.1.61</ecNumber>
    </recommendedName>
    <alternativeName>
        <fullName evidence="7">Hydroxymethylbilane synthase</fullName>
        <shortName evidence="7">HMBS</shortName>
    </alternativeName>
    <alternativeName>
        <fullName evidence="7">Pre-uroporphyrinogen synthase</fullName>
    </alternativeName>
</protein>
<dbReference type="RefSeq" id="WP_151195540.1">
    <property type="nucleotide sequence ID" value="NZ_JALKPN010000003.1"/>
</dbReference>
<comment type="subunit">
    <text evidence="3 7">Monomer.</text>
</comment>
<evidence type="ECO:0000313" key="11">
    <source>
        <dbReference type="Proteomes" id="UP000286288"/>
    </source>
</evidence>
<evidence type="ECO:0000256" key="1">
    <source>
        <dbReference type="ARBA" id="ARBA00002869"/>
    </source>
</evidence>
<dbReference type="PRINTS" id="PR00151">
    <property type="entry name" value="PORPHBDMNASE"/>
</dbReference>
<dbReference type="PANTHER" id="PTHR11557">
    <property type="entry name" value="PORPHOBILINOGEN DEAMINASE"/>
    <property type="match status" value="1"/>
</dbReference>
<evidence type="ECO:0000259" key="9">
    <source>
        <dbReference type="Pfam" id="PF03900"/>
    </source>
</evidence>
<dbReference type="SUPFAM" id="SSF53850">
    <property type="entry name" value="Periplasmic binding protein-like II"/>
    <property type="match status" value="1"/>
</dbReference>
<dbReference type="NCBIfam" id="TIGR00212">
    <property type="entry name" value="hemC"/>
    <property type="match status" value="1"/>
</dbReference>
<comment type="cofactor">
    <cofactor evidence="7">
        <name>dipyrromethane</name>
        <dbReference type="ChEBI" id="CHEBI:60342"/>
    </cofactor>
    <text evidence="7">Binds 1 dipyrromethane group covalently.</text>
</comment>
<accession>A0A415EU76</accession>
<proteinExistence type="inferred from homology"/>
<name>A0A415EU76_ENTCA</name>
<evidence type="ECO:0000256" key="7">
    <source>
        <dbReference type="HAMAP-Rule" id="MF_00260"/>
    </source>
</evidence>
<dbReference type="GO" id="GO:0006782">
    <property type="term" value="P:protoporphyrinogen IX biosynthetic process"/>
    <property type="evidence" value="ECO:0007669"/>
    <property type="project" value="UniProtKB-UniRule"/>
</dbReference>
<dbReference type="Gene3D" id="3.40.190.10">
    <property type="entry name" value="Periplasmic binding protein-like II"/>
    <property type="match status" value="2"/>
</dbReference>
<comment type="caution">
    <text evidence="10">The sequence shown here is derived from an EMBL/GenBank/DDBJ whole genome shotgun (WGS) entry which is preliminary data.</text>
</comment>
<dbReference type="InterPro" id="IPR036803">
    <property type="entry name" value="Porphobilinogen_deaminase_C_sf"/>
</dbReference>
<sequence>MKTIKVGTRASKLALTQTKQALIAIQQRSETNLKFEIVKITTKGDRLKNHSLQSIGGQGAFVKELEHRLLDKTIDLAVHSLKDMPTDIPEELTIGGVLPRENPYDCLVFAEEGNSLTDLAPKAIVGTSSLRRQAQLLRMRPDLTIRPIRGNIDTRISKLHTEYDAIVLAMAGIKRLSLDKTLYLEQLSEKHCVPAIGQGALSLECRKEDRQLKEMLERISDRPTLLAITAEREFLRRMDSSCTYPIGGFAKFDNGQLRLTGMVGKADGSVLLKQQLIGKDPVILGRQMAQELKDQGADQLIEEYR</sequence>
<feature type="domain" description="Porphobilinogen deaminase N-terminal" evidence="8">
    <location>
        <begin position="4"/>
        <end position="213"/>
    </location>
</feature>
<evidence type="ECO:0000256" key="4">
    <source>
        <dbReference type="ARBA" id="ARBA00022679"/>
    </source>
</evidence>
<dbReference type="PIRSF" id="PIRSF001438">
    <property type="entry name" value="4pyrrol_synth_OHMeBilane_synth"/>
    <property type="match status" value="1"/>
</dbReference>
<comment type="miscellaneous">
    <text evidence="7">The porphobilinogen subunits are added to the dipyrromethane group.</text>
</comment>
<keyword evidence="5 7" id="KW-0627">Porphyrin biosynthesis</keyword>
<dbReference type="InterPro" id="IPR000860">
    <property type="entry name" value="HemC"/>
</dbReference>
<evidence type="ECO:0000256" key="3">
    <source>
        <dbReference type="ARBA" id="ARBA00011245"/>
    </source>
</evidence>
<dbReference type="PANTHER" id="PTHR11557:SF0">
    <property type="entry name" value="PORPHOBILINOGEN DEAMINASE"/>
    <property type="match status" value="1"/>
</dbReference>
<evidence type="ECO:0000256" key="6">
    <source>
        <dbReference type="ARBA" id="ARBA00048169"/>
    </source>
</evidence>